<reference evidence="1 2" key="1">
    <citation type="submission" date="2017-11" db="EMBL/GenBank/DDBJ databases">
        <title>De-novo sequencing of pomegranate (Punica granatum L.) genome.</title>
        <authorList>
            <person name="Akparov Z."/>
            <person name="Amiraslanov A."/>
            <person name="Hajiyeva S."/>
            <person name="Abbasov M."/>
            <person name="Kaur K."/>
            <person name="Hamwieh A."/>
            <person name="Solovyev V."/>
            <person name="Salamov A."/>
            <person name="Braich B."/>
            <person name="Kosarev P."/>
            <person name="Mahmoud A."/>
            <person name="Hajiyev E."/>
            <person name="Babayeva S."/>
            <person name="Izzatullayeva V."/>
            <person name="Mammadov A."/>
            <person name="Mammadov A."/>
            <person name="Sharifova S."/>
            <person name="Ojaghi J."/>
            <person name="Eynullazada K."/>
            <person name="Bayramov B."/>
            <person name="Abdulazimova A."/>
            <person name="Shahmuradov I."/>
        </authorList>
    </citation>
    <scope>NUCLEOTIDE SEQUENCE [LARGE SCALE GENOMIC DNA]</scope>
    <source>
        <strain evidence="2">cv. AG2017</strain>
        <tissue evidence="1">Leaf</tissue>
    </source>
</reference>
<proteinExistence type="predicted"/>
<keyword evidence="2" id="KW-1185">Reference proteome</keyword>
<name>A0A2I0KZQ0_PUNGR</name>
<evidence type="ECO:0000313" key="1">
    <source>
        <dbReference type="EMBL" id="PKI73929.1"/>
    </source>
</evidence>
<gene>
    <name evidence="1" type="ORF">CRG98_005693</name>
</gene>
<evidence type="ECO:0000313" key="2">
    <source>
        <dbReference type="Proteomes" id="UP000233551"/>
    </source>
</evidence>
<accession>A0A2I0KZQ0</accession>
<dbReference type="AlphaFoldDB" id="A0A2I0KZQ0"/>
<protein>
    <submittedName>
        <fullName evidence="1">Uncharacterized protein</fullName>
    </submittedName>
</protein>
<sequence length="84" mass="9021">MGHPLELESGGVGRWSLWPLGEMGLQVGWCISESGRVEGSSWSRRIVDDGVARAGVWSLRRNLIAQGESLQLLGEIGSRGLACS</sequence>
<dbReference type="EMBL" id="PGOL01000247">
    <property type="protein sequence ID" value="PKI73929.1"/>
    <property type="molecule type" value="Genomic_DNA"/>
</dbReference>
<organism evidence="1 2">
    <name type="scientific">Punica granatum</name>
    <name type="common">Pomegranate</name>
    <dbReference type="NCBI Taxonomy" id="22663"/>
    <lineage>
        <taxon>Eukaryota</taxon>
        <taxon>Viridiplantae</taxon>
        <taxon>Streptophyta</taxon>
        <taxon>Embryophyta</taxon>
        <taxon>Tracheophyta</taxon>
        <taxon>Spermatophyta</taxon>
        <taxon>Magnoliopsida</taxon>
        <taxon>eudicotyledons</taxon>
        <taxon>Gunneridae</taxon>
        <taxon>Pentapetalae</taxon>
        <taxon>rosids</taxon>
        <taxon>malvids</taxon>
        <taxon>Myrtales</taxon>
        <taxon>Lythraceae</taxon>
        <taxon>Punica</taxon>
    </lineage>
</organism>
<dbReference type="Proteomes" id="UP000233551">
    <property type="component" value="Unassembled WGS sequence"/>
</dbReference>
<comment type="caution">
    <text evidence="1">The sequence shown here is derived from an EMBL/GenBank/DDBJ whole genome shotgun (WGS) entry which is preliminary data.</text>
</comment>